<comment type="similarity">
    <text evidence="1">Belongs to the protein kinase superfamily. ADCK protein kinase family.</text>
</comment>
<comment type="caution">
    <text evidence="3">The sequence shown here is derived from an EMBL/GenBank/DDBJ whole genome shotgun (WGS) entry which is preliminary data.</text>
</comment>
<dbReference type="Gene3D" id="1.10.510.10">
    <property type="entry name" value="Transferase(Phosphotransferase) domain 1"/>
    <property type="match status" value="1"/>
</dbReference>
<dbReference type="InterPro" id="IPR050154">
    <property type="entry name" value="UbiB_kinase"/>
</dbReference>
<dbReference type="Proteomes" id="UP000013996">
    <property type="component" value="Unassembled WGS sequence"/>
</dbReference>
<feature type="domain" description="ABC1 atypical kinase-like" evidence="2">
    <location>
        <begin position="95"/>
        <end position="322"/>
    </location>
</feature>
<dbReference type="STRING" id="1249483.LEP1GSC202_2000"/>
<sequence>MSPKLGFMDSFSEIVSFGLHSSLRVAHSSFVFSTRLVGILAKLAKGEPNHREIAISLREAFSQLGATYIKLGQFIASAPSLFPIEYVEEMQACLDSVRPVHFREIRSSVERELGGKLETLFHNFEETPLASASIAQVHAAVTKEGLDVVVKVQRPDVHLTLKTDMQILGILTKVLEIIAPEFKKSGLTAMFQEFQTSILQEIDFIQEAKNIEEFESYLLKAKETRARVPRVYHTLSTKKVLTMERFYGVPITDEKGLKQFTDNPRKVLSDALEIWFSSLSNQGFFHADVHAGNLMILKDGSIGFIDFGIVGRISPKIWRGLMLFTQGIGIGEPTLVAKGLVEMDSTDSGVNPTLLAKELDSVFNELESVYVHLTENEMFDESKVNRIMFDMKEIAEKNGLKIPREFALLMKQMLYFDRYVKSMAPEINLFRDSQNFVIGKT</sequence>
<accession>A0A5E8HH56</accession>
<reference evidence="3 4" key="1">
    <citation type="submission" date="2013-04" db="EMBL/GenBank/DDBJ databases">
        <authorList>
            <person name="Harkins D.M."/>
            <person name="Durkin A.S."/>
            <person name="Brinkac L.M."/>
            <person name="Haft D.H."/>
            <person name="Selengut J.D."/>
            <person name="Sanka R."/>
            <person name="DePew J."/>
            <person name="Purushe J."/>
            <person name="Hartskeerl R.A."/>
            <person name="Ahmed A."/>
            <person name="van der Linden H."/>
            <person name="Goris M.G.A."/>
            <person name="Vinetz J.M."/>
            <person name="Sutton G.G."/>
            <person name="Nierman W.C."/>
            <person name="Fouts D.E."/>
        </authorList>
    </citation>
    <scope>NUCLEOTIDE SEQUENCE [LARGE SCALE GENOMIC DNA]</scope>
    <source>
        <strain evidence="3 4">Sao Paulo</strain>
    </source>
</reference>
<organism evidence="3 4">
    <name type="scientific">Leptospira yanagawae serovar Saopaulo str. Sao Paulo = ATCC 700523</name>
    <dbReference type="NCBI Taxonomy" id="1249483"/>
    <lineage>
        <taxon>Bacteria</taxon>
        <taxon>Pseudomonadati</taxon>
        <taxon>Spirochaetota</taxon>
        <taxon>Spirochaetia</taxon>
        <taxon>Leptospirales</taxon>
        <taxon>Leptospiraceae</taxon>
        <taxon>Leptospira</taxon>
    </lineage>
</organism>
<evidence type="ECO:0000313" key="4">
    <source>
        <dbReference type="Proteomes" id="UP000013996"/>
    </source>
</evidence>
<dbReference type="InterPro" id="IPR004147">
    <property type="entry name" value="ABC1_dom"/>
</dbReference>
<protein>
    <submittedName>
        <fullName evidence="3">ABC1 family protein</fullName>
    </submittedName>
</protein>
<proteinExistence type="inferred from homology"/>
<dbReference type="CDD" id="cd05121">
    <property type="entry name" value="ABC1_ADCK3-like"/>
    <property type="match status" value="1"/>
</dbReference>
<evidence type="ECO:0000259" key="2">
    <source>
        <dbReference type="Pfam" id="PF03109"/>
    </source>
</evidence>
<gene>
    <name evidence="3" type="ORF">LEP1GSC202_2000</name>
</gene>
<dbReference type="SUPFAM" id="SSF56112">
    <property type="entry name" value="Protein kinase-like (PK-like)"/>
    <property type="match status" value="1"/>
</dbReference>
<dbReference type="PANTHER" id="PTHR10566:SF113">
    <property type="entry name" value="PROTEIN ACTIVITY OF BC1 COMPLEX KINASE 7, CHLOROPLASTIC"/>
    <property type="match status" value="1"/>
</dbReference>
<name>A0A5E8HH56_9LEPT</name>
<dbReference type="InterPro" id="IPR011009">
    <property type="entry name" value="Kinase-like_dom_sf"/>
</dbReference>
<evidence type="ECO:0000313" key="3">
    <source>
        <dbReference type="EMBL" id="EOQ89316.1"/>
    </source>
</evidence>
<dbReference type="Pfam" id="PF03109">
    <property type="entry name" value="ABC1"/>
    <property type="match status" value="1"/>
</dbReference>
<dbReference type="PANTHER" id="PTHR10566">
    <property type="entry name" value="CHAPERONE-ACTIVITY OF BC1 COMPLEX CABC1 -RELATED"/>
    <property type="match status" value="1"/>
</dbReference>
<dbReference type="EMBL" id="AOGX02000015">
    <property type="protein sequence ID" value="EOQ89316.1"/>
    <property type="molecule type" value="Genomic_DNA"/>
</dbReference>
<evidence type="ECO:0000256" key="1">
    <source>
        <dbReference type="ARBA" id="ARBA00009670"/>
    </source>
</evidence>
<dbReference type="AlphaFoldDB" id="A0A5E8HH56"/>